<dbReference type="Pfam" id="PF00482">
    <property type="entry name" value="T2SSF"/>
    <property type="match status" value="2"/>
</dbReference>
<evidence type="ECO:0000256" key="15">
    <source>
        <dbReference type="SAM" id="Phobius"/>
    </source>
</evidence>
<reference evidence="17 18" key="1">
    <citation type="submission" date="2019-07" db="EMBL/GenBank/DDBJ databases">
        <title>Genomic Encyclopedia of Type Strains, Phase IV (KMG-IV): sequencing the most valuable type-strain genomes for metagenomic binning, comparative biology and taxonomic classification.</title>
        <authorList>
            <person name="Goeker M."/>
        </authorList>
    </citation>
    <scope>NUCLEOTIDE SEQUENCE [LARGE SCALE GENOMIC DNA]</scope>
    <source>
        <strain evidence="17 18">SS015</strain>
    </source>
</reference>
<evidence type="ECO:0000256" key="13">
    <source>
        <dbReference type="ARBA" id="ARBA00030750"/>
    </source>
</evidence>
<dbReference type="PROSITE" id="PS00874">
    <property type="entry name" value="T2SP_F"/>
    <property type="match status" value="1"/>
</dbReference>
<dbReference type="EMBL" id="VNIB01000010">
    <property type="protein sequence ID" value="TYO97563.1"/>
    <property type="molecule type" value="Genomic_DNA"/>
</dbReference>
<accession>A0A5D3WIG4</accession>
<dbReference type="PANTHER" id="PTHR30012:SF0">
    <property type="entry name" value="TYPE II SECRETION SYSTEM PROTEIN F-RELATED"/>
    <property type="match status" value="1"/>
</dbReference>
<dbReference type="PANTHER" id="PTHR30012">
    <property type="entry name" value="GENERAL SECRETION PATHWAY PROTEIN"/>
    <property type="match status" value="1"/>
</dbReference>
<dbReference type="InterPro" id="IPR003004">
    <property type="entry name" value="GspF/PilC"/>
</dbReference>
<dbReference type="NCBIfam" id="TIGR02120">
    <property type="entry name" value="GspF"/>
    <property type="match status" value="1"/>
</dbReference>
<feature type="transmembrane region" description="Helical" evidence="15">
    <location>
        <begin position="222"/>
        <end position="241"/>
    </location>
</feature>
<evidence type="ECO:0000256" key="7">
    <source>
        <dbReference type="ARBA" id="ARBA00022692"/>
    </source>
</evidence>
<dbReference type="OrthoDB" id="9805682at2"/>
<evidence type="ECO:0000256" key="9">
    <source>
        <dbReference type="ARBA" id="ARBA00022837"/>
    </source>
</evidence>
<keyword evidence="7 14" id="KW-0812">Transmembrane</keyword>
<evidence type="ECO:0000256" key="2">
    <source>
        <dbReference type="ARBA" id="ARBA00004429"/>
    </source>
</evidence>
<dbReference type="Gene3D" id="1.20.81.30">
    <property type="entry name" value="Type II secretion system (T2SS), domain F"/>
    <property type="match status" value="2"/>
</dbReference>
<feature type="domain" description="Type II secretion system protein GspF" evidence="16">
    <location>
        <begin position="70"/>
        <end position="192"/>
    </location>
</feature>
<keyword evidence="6" id="KW-0997">Cell inner membrane</keyword>
<evidence type="ECO:0000256" key="10">
    <source>
        <dbReference type="ARBA" id="ARBA00022927"/>
    </source>
</evidence>
<feature type="domain" description="Type II secretion system protein GspF" evidence="16">
    <location>
        <begin position="272"/>
        <end position="394"/>
    </location>
</feature>
<keyword evidence="10" id="KW-0653">Protein transport</keyword>
<evidence type="ECO:0000256" key="14">
    <source>
        <dbReference type="RuleBase" id="RU003923"/>
    </source>
</evidence>
<dbReference type="InterPro" id="IPR001992">
    <property type="entry name" value="T2SS_GspF/T4SS_PilC_CS"/>
</dbReference>
<feature type="transmembrane region" description="Helical" evidence="15">
    <location>
        <begin position="375"/>
        <end position="396"/>
    </location>
</feature>
<comment type="similarity">
    <text evidence="3 14">Belongs to the GSP F family.</text>
</comment>
<keyword evidence="5" id="KW-1003">Cell membrane</keyword>
<keyword evidence="11 15" id="KW-1133">Transmembrane helix</keyword>
<keyword evidence="4 14" id="KW-0813">Transport</keyword>
<dbReference type="Proteomes" id="UP000324159">
    <property type="component" value="Unassembled WGS sequence"/>
</dbReference>
<keyword evidence="12 15" id="KW-0472">Membrane</keyword>
<protein>
    <recommendedName>
        <fullName evidence="13">General secretion pathway protein F</fullName>
    </recommendedName>
</protein>
<comment type="function">
    <text evidence="1">Component of the type II secretion system inner membrane complex required for the energy-dependent secretion of extracellular factors such as proteases and toxins from the periplasm.</text>
</comment>
<organism evidence="17 18">
    <name type="scientific">Geothermobacter ehrlichii</name>
    <dbReference type="NCBI Taxonomy" id="213224"/>
    <lineage>
        <taxon>Bacteria</taxon>
        <taxon>Pseudomonadati</taxon>
        <taxon>Thermodesulfobacteriota</taxon>
        <taxon>Desulfuromonadia</taxon>
        <taxon>Desulfuromonadales</taxon>
        <taxon>Geothermobacteraceae</taxon>
        <taxon>Geothermobacter</taxon>
    </lineage>
</organism>
<dbReference type="GO" id="GO:0005886">
    <property type="term" value="C:plasma membrane"/>
    <property type="evidence" value="ECO:0007669"/>
    <property type="project" value="UniProtKB-SubCell"/>
</dbReference>
<evidence type="ECO:0000256" key="11">
    <source>
        <dbReference type="ARBA" id="ARBA00022989"/>
    </source>
</evidence>
<keyword evidence="8" id="KW-0479">Metal-binding</keyword>
<evidence type="ECO:0000256" key="3">
    <source>
        <dbReference type="ARBA" id="ARBA00005745"/>
    </source>
</evidence>
<dbReference type="GO" id="GO:0015627">
    <property type="term" value="C:type II protein secretion system complex"/>
    <property type="evidence" value="ECO:0007669"/>
    <property type="project" value="InterPro"/>
</dbReference>
<comment type="subcellular location">
    <subcellularLocation>
        <location evidence="2">Cell inner membrane</location>
        <topology evidence="2">Multi-pass membrane protein</topology>
    </subcellularLocation>
    <subcellularLocation>
        <location evidence="14">Cell membrane</location>
        <topology evidence="14">Multi-pass membrane protein</topology>
    </subcellularLocation>
</comment>
<dbReference type="GO" id="GO:0015628">
    <property type="term" value="P:protein secretion by the type II secretion system"/>
    <property type="evidence" value="ECO:0007669"/>
    <property type="project" value="InterPro"/>
</dbReference>
<comment type="caution">
    <text evidence="17">The sequence shown here is derived from an EMBL/GenBank/DDBJ whole genome shotgun (WGS) entry which is preliminary data.</text>
</comment>
<gene>
    <name evidence="17" type="ORF">EDC39_110103</name>
</gene>
<feature type="transmembrane region" description="Helical" evidence="15">
    <location>
        <begin position="168"/>
        <end position="191"/>
    </location>
</feature>
<dbReference type="InterPro" id="IPR018076">
    <property type="entry name" value="T2SS_GspF_dom"/>
</dbReference>
<dbReference type="RefSeq" id="WP_148896460.1">
    <property type="nucleotide sequence ID" value="NZ_VNIB01000010.1"/>
</dbReference>
<evidence type="ECO:0000256" key="5">
    <source>
        <dbReference type="ARBA" id="ARBA00022475"/>
    </source>
</evidence>
<name>A0A5D3WIG4_9BACT</name>
<dbReference type="InterPro" id="IPR042094">
    <property type="entry name" value="T2SS_GspF_sf"/>
</dbReference>
<keyword evidence="9" id="KW-0106">Calcium</keyword>
<evidence type="ECO:0000256" key="4">
    <source>
        <dbReference type="ARBA" id="ARBA00022448"/>
    </source>
</evidence>
<sequence>MPIFDYSGFDSQGKKVSGSLEAAGRRAAIAQLRQQGTFPTELREQGVRQGRRGILAFRRGVSAEDLAMATRQFATLLGAGLSLDEALGTVAGQQTNPRLKAALAQTREKVVQGDALYRALAAQRRLFPDVYISMVEVGENSGDLDRVLGRLADYLEDRARLQARLTSALAYPLLMLLVGCGVLFFLVSYVLPNITRMLTELDIPLPLATRLLIRTSGFFHDFGWLVLPLLFGGLILLRRYGRTEGGRLRLDRLLLRLPLFGRLNLLLATARFSRTTATLLQSGLPLLRCLELGGRLIGNRLLASAVAAAADRVREGESLAEALRREDVFPDMLPQMIAIGERSGELENMLFRVADSYERQVEMTIDRLLALLEPAMILLMALAVGFIVLAILLPIFQASQGLG</sequence>
<dbReference type="GO" id="GO:0046872">
    <property type="term" value="F:metal ion binding"/>
    <property type="evidence" value="ECO:0007669"/>
    <property type="project" value="UniProtKB-KW"/>
</dbReference>
<evidence type="ECO:0000259" key="16">
    <source>
        <dbReference type="Pfam" id="PF00482"/>
    </source>
</evidence>
<evidence type="ECO:0000256" key="8">
    <source>
        <dbReference type="ARBA" id="ARBA00022723"/>
    </source>
</evidence>
<dbReference type="InterPro" id="IPR011850">
    <property type="entry name" value="T2SS_GspF"/>
</dbReference>
<dbReference type="FunFam" id="1.20.81.30:FF:000001">
    <property type="entry name" value="Type II secretion system protein F"/>
    <property type="match status" value="2"/>
</dbReference>
<evidence type="ECO:0000256" key="6">
    <source>
        <dbReference type="ARBA" id="ARBA00022519"/>
    </source>
</evidence>
<evidence type="ECO:0000313" key="18">
    <source>
        <dbReference type="Proteomes" id="UP000324159"/>
    </source>
</evidence>
<proteinExistence type="inferred from homology"/>
<keyword evidence="18" id="KW-1185">Reference proteome</keyword>
<evidence type="ECO:0000256" key="12">
    <source>
        <dbReference type="ARBA" id="ARBA00023136"/>
    </source>
</evidence>
<evidence type="ECO:0000256" key="1">
    <source>
        <dbReference type="ARBA" id="ARBA00002684"/>
    </source>
</evidence>
<dbReference type="AlphaFoldDB" id="A0A5D3WIG4"/>
<evidence type="ECO:0000313" key="17">
    <source>
        <dbReference type="EMBL" id="TYO97563.1"/>
    </source>
</evidence>
<dbReference type="PRINTS" id="PR00812">
    <property type="entry name" value="BCTERIALGSPF"/>
</dbReference>